<protein>
    <submittedName>
        <fullName evidence="1">Uncharacterized protein</fullName>
    </submittedName>
</protein>
<evidence type="ECO:0000313" key="1">
    <source>
        <dbReference type="EMBL" id="PON53438.1"/>
    </source>
</evidence>
<keyword evidence="2" id="KW-1185">Reference proteome</keyword>
<comment type="caution">
    <text evidence="1">The sequence shown here is derived from an EMBL/GenBank/DDBJ whole genome shotgun (WGS) entry which is preliminary data.</text>
</comment>
<dbReference type="EMBL" id="JXTC01000444">
    <property type="protein sequence ID" value="PON53438.1"/>
    <property type="molecule type" value="Genomic_DNA"/>
</dbReference>
<evidence type="ECO:0000313" key="2">
    <source>
        <dbReference type="Proteomes" id="UP000237000"/>
    </source>
</evidence>
<accession>A0A2P5BXC4</accession>
<reference evidence="2" key="1">
    <citation type="submission" date="2016-06" db="EMBL/GenBank/DDBJ databases">
        <title>Parallel loss of symbiosis genes in relatives of nitrogen-fixing non-legume Parasponia.</title>
        <authorList>
            <person name="Van Velzen R."/>
            <person name="Holmer R."/>
            <person name="Bu F."/>
            <person name="Rutten L."/>
            <person name="Van Zeijl A."/>
            <person name="Liu W."/>
            <person name="Santuari L."/>
            <person name="Cao Q."/>
            <person name="Sharma T."/>
            <person name="Shen D."/>
            <person name="Roswanjaya Y."/>
            <person name="Wardhani T."/>
            <person name="Kalhor M.S."/>
            <person name="Jansen J."/>
            <person name="Van den Hoogen J."/>
            <person name="Gungor B."/>
            <person name="Hartog M."/>
            <person name="Hontelez J."/>
            <person name="Verver J."/>
            <person name="Yang W.-C."/>
            <person name="Schijlen E."/>
            <person name="Repin R."/>
            <person name="Schilthuizen M."/>
            <person name="Schranz E."/>
            <person name="Heidstra R."/>
            <person name="Miyata K."/>
            <person name="Fedorova E."/>
            <person name="Kohlen W."/>
            <person name="Bisseling T."/>
            <person name="Smit S."/>
            <person name="Geurts R."/>
        </authorList>
    </citation>
    <scope>NUCLEOTIDE SEQUENCE [LARGE SCALE GENOMIC DNA]</scope>
    <source>
        <strain evidence="2">cv. RG33-2</strain>
    </source>
</reference>
<dbReference type="InParanoid" id="A0A2P5BXC4"/>
<name>A0A2P5BXC4_TREOI</name>
<sequence length="48" mass="5425">MGEGIDLRFDDSNEVKEYPLCLPSCDGSLINLIWAFMYQILCSLLLGK</sequence>
<dbReference type="OrthoDB" id="10344188at2759"/>
<gene>
    <name evidence="1" type="ORF">TorRG33x02_305540</name>
</gene>
<dbReference type="AlphaFoldDB" id="A0A2P5BXC4"/>
<organism evidence="1 2">
    <name type="scientific">Trema orientale</name>
    <name type="common">Charcoal tree</name>
    <name type="synonym">Celtis orientalis</name>
    <dbReference type="NCBI Taxonomy" id="63057"/>
    <lineage>
        <taxon>Eukaryota</taxon>
        <taxon>Viridiplantae</taxon>
        <taxon>Streptophyta</taxon>
        <taxon>Embryophyta</taxon>
        <taxon>Tracheophyta</taxon>
        <taxon>Spermatophyta</taxon>
        <taxon>Magnoliopsida</taxon>
        <taxon>eudicotyledons</taxon>
        <taxon>Gunneridae</taxon>
        <taxon>Pentapetalae</taxon>
        <taxon>rosids</taxon>
        <taxon>fabids</taxon>
        <taxon>Rosales</taxon>
        <taxon>Cannabaceae</taxon>
        <taxon>Trema</taxon>
    </lineage>
</organism>
<proteinExistence type="predicted"/>
<dbReference type="Proteomes" id="UP000237000">
    <property type="component" value="Unassembled WGS sequence"/>
</dbReference>